<feature type="compositionally biased region" description="Basic residues" evidence="1">
    <location>
        <begin position="19"/>
        <end position="32"/>
    </location>
</feature>
<feature type="compositionally biased region" description="Pro residues" evidence="1">
    <location>
        <begin position="1"/>
        <end position="16"/>
    </location>
</feature>
<reference evidence="2" key="1">
    <citation type="submission" date="2021-01" db="EMBL/GenBank/DDBJ databases">
        <authorList>
            <person name="Corre E."/>
            <person name="Pelletier E."/>
            <person name="Niang G."/>
            <person name="Scheremetjew M."/>
            <person name="Finn R."/>
            <person name="Kale V."/>
            <person name="Holt S."/>
            <person name="Cochrane G."/>
            <person name="Meng A."/>
            <person name="Brown T."/>
            <person name="Cohen L."/>
        </authorList>
    </citation>
    <scope>NUCLEOTIDE SEQUENCE</scope>
    <source>
        <strain evidence="2">CCMP281</strain>
    </source>
</reference>
<feature type="compositionally biased region" description="Polar residues" evidence="1">
    <location>
        <begin position="43"/>
        <end position="57"/>
    </location>
</feature>
<organism evidence="2">
    <name type="scientific">Haptolina ericina</name>
    <dbReference type="NCBI Taxonomy" id="156174"/>
    <lineage>
        <taxon>Eukaryota</taxon>
        <taxon>Haptista</taxon>
        <taxon>Haptophyta</taxon>
        <taxon>Prymnesiophyceae</taxon>
        <taxon>Prymnesiales</taxon>
        <taxon>Prymnesiaceae</taxon>
        <taxon>Haptolina</taxon>
    </lineage>
</organism>
<dbReference type="EMBL" id="HBHX01038876">
    <property type="protein sequence ID" value="CAE0120927.1"/>
    <property type="molecule type" value="Transcribed_RNA"/>
</dbReference>
<proteinExistence type="predicted"/>
<gene>
    <name evidence="2" type="ORF">HERI1096_LOCUS21628</name>
</gene>
<protein>
    <submittedName>
        <fullName evidence="2">Uncharacterized protein</fullName>
    </submittedName>
</protein>
<dbReference type="AlphaFoldDB" id="A0A7S3B099"/>
<feature type="region of interest" description="Disordered" evidence="1">
    <location>
        <begin position="1"/>
        <end position="59"/>
    </location>
</feature>
<sequence>MVQPLFPPLPPLPPLPKWSQRKPRSTRSRKPVSMKPSLRDTSRWVTSDRNSTRTQQHPVDEKLVRPSFLNMMFLEVNKTASCCEKRPLVRIDGLERAFCQANCSAHPKCRFYSYSVRPASCILCTQCELVADAAFSSVGRFLASTTSLRHVAPTMVNAEMLEPFLQGNYSIALYGSPWRVNISTLRIVWLSLLPDAALISLAKMGGACRLNAEPPWQPLYFMHDVVNNPIDALWVHSYRRAEPVPSHGWVEVTHCARRNHISALWLYAAPGSGVSVNVGRTIVVHSVGQAKEMLASLFLERSFSSLPPQCRTAGAGPGSLADDPTVLRQLGLFEDENGAWLDRKTIGFNQTHAALDGIDSLQVVHNVEYYSREPRHEIILLHHSECQPLDDLEDTGTVMCGIEPWLHRCGINSTSLSRLGSCRHSTSAELFSSRVWSVPGLIRRTCPAHGCARYAAGLYQYEYVCPHPPQLGV</sequence>
<evidence type="ECO:0000313" key="2">
    <source>
        <dbReference type="EMBL" id="CAE0120927.1"/>
    </source>
</evidence>
<accession>A0A7S3B099</accession>
<evidence type="ECO:0000256" key="1">
    <source>
        <dbReference type="SAM" id="MobiDB-lite"/>
    </source>
</evidence>
<name>A0A7S3B099_9EUKA</name>